<evidence type="ECO:0000256" key="11">
    <source>
        <dbReference type="RuleBase" id="RU367065"/>
    </source>
</evidence>
<evidence type="ECO:0000313" key="15">
    <source>
        <dbReference type="Proteomes" id="UP000664534"/>
    </source>
</evidence>
<comment type="subcellular location">
    <subcellularLocation>
        <location evidence="1 11">Nucleus</location>
        <location evidence="1 11">Nucleolus</location>
    </subcellularLocation>
</comment>
<keyword evidence="6 11" id="KW-0698">rRNA processing</keyword>
<dbReference type="Gene3D" id="1.25.10.10">
    <property type="entry name" value="Leucine-rich Repeat Variant"/>
    <property type="match status" value="1"/>
</dbReference>
<feature type="domain" description="BP28 C-terminal" evidence="13">
    <location>
        <begin position="1513"/>
        <end position="1666"/>
    </location>
</feature>
<dbReference type="EMBL" id="CAJPDT010000042">
    <property type="protein sequence ID" value="CAF9926248.1"/>
    <property type="molecule type" value="Genomic_DNA"/>
</dbReference>
<dbReference type="SMART" id="SM01036">
    <property type="entry name" value="BP28CT"/>
    <property type="match status" value="1"/>
</dbReference>
<reference evidence="14" key="1">
    <citation type="submission" date="2021-03" db="EMBL/GenBank/DDBJ databases">
        <authorList>
            <person name="Tagirdzhanova G."/>
        </authorList>
    </citation>
    <scope>NUCLEOTIDE SEQUENCE</scope>
</reference>
<evidence type="ECO:0000256" key="3">
    <source>
        <dbReference type="ARBA" id="ARBA00011399"/>
    </source>
</evidence>
<dbReference type="GO" id="GO:0030686">
    <property type="term" value="C:90S preribosome"/>
    <property type="evidence" value="ECO:0007669"/>
    <property type="project" value="TreeGrafter"/>
</dbReference>
<comment type="function">
    <text evidence="9">Involved in nucleolar processing of pre-18S ribosomal RNA. Involved in ribosome biosynthesis.</text>
</comment>
<dbReference type="Pfam" id="PF12397">
    <property type="entry name" value="U3snoRNP10"/>
    <property type="match status" value="1"/>
</dbReference>
<accession>A0A8H3FQY3</accession>
<evidence type="ECO:0000313" key="14">
    <source>
        <dbReference type="EMBL" id="CAF9926248.1"/>
    </source>
</evidence>
<feature type="repeat" description="HEAT" evidence="10">
    <location>
        <begin position="588"/>
        <end position="626"/>
    </location>
</feature>
<evidence type="ECO:0000256" key="1">
    <source>
        <dbReference type="ARBA" id="ARBA00004604"/>
    </source>
</evidence>
<evidence type="ECO:0000256" key="8">
    <source>
        <dbReference type="ARBA" id="ARBA00023274"/>
    </source>
</evidence>
<dbReference type="SUPFAM" id="SSF48371">
    <property type="entry name" value="ARM repeat"/>
    <property type="match status" value="2"/>
</dbReference>
<dbReference type="GO" id="GO:0034455">
    <property type="term" value="C:t-UTP complex"/>
    <property type="evidence" value="ECO:0007669"/>
    <property type="project" value="TreeGrafter"/>
</dbReference>
<keyword evidence="5 11" id="KW-0690">Ribosome biogenesis</keyword>
<sequence>MATALASQLAQIRNSSTNPLDLKAQKRAHSRSLLFEPAVAATQDFDSLYHICYEGFQELCRLDSKFAGFADNVFSEQSKHEDRTQMTAAQNERLDEVLEEFLLLVGGKLLLKPALKAVEWLVRRFRVHQSNTSCLLFAFLPFHTTPIFPTMLSLIPGNISPTLRFLHPYVQSLANPPRHAIVHAASINRPFFTAMSVYVLKSCRLGLQHPTLVSFWASIATEAVAAMLDQSRSARLEAQKQNQEDIVRFLLPILNDGLSVDNVPDLRAGCYMILTILATKASLDDGVLSVMMEAITSQWSQSSHAGLICLGVLAERKRAAGLPRKAFKAVIALERLDDDLITLGKRYKIDRLALGVALGIVSGLGKARDVSGLRLLRTLMEADIMSGASKSVVVTSVVSQAQTTAPTLNPRFDVAGSLADLLLCLGDSTSVGPIIPSTLEESNPDSGPLKSRLQRLIRSKESTHDQFLEDADVGNANEQMTTETFETLTSQIPTRTAYEMSFLSHSDSYVYGSLVHTFLSIHTSHVDVKRFADLPVLRKSLGMTEPLFLSFFIRVWCGHGPATARTAAVRTAAEYLGEGTLAADVQILLPYILHALADASPSVRRAAADLVLVLAPAYGTMAGKENKGANRPILGQQQIYGQGGETQAVTWLSTKDAARVISDLMFPGLEECILDESHVSLLLADSLNGPKHGKGSITVQKELKKSLRLALFGNICSHVVNTPLYAVKSRLLEMVSRVPKVGGTSRTKLLLPLLSNTMNRGQRDFDRICAEEQLVSSQLLDGMVGIVIPSDREGVQTLKSIIAPLKTLDFPSLKAAAMHRLRIIWTSISPDLQSLLAKALYESAVGDVEAGARGGQDAAAMETLRMLPISTAILKSFIEDLPSMSSMLQDRPHVSKRRRTSHGHSDETGALDESHLASAIRQITLVLELVADVKTEQHPELLGGLFQIVCDLQHSQSHLGTAVGYLQMLAIEGMLAIVKRAEGPTGLQIDHASVRSDILIDCIRTTTDPQVRNSALLLVSALAKVTPELILHSIMPVFTFMGANVLRQDDDFSAYVVKQTMESVIPRLVRSLHTRKDGPLAGVSELLLSFAAAYEHIRSQRRLDLFVSLIDKVGPDDYLFALITILLEKYPSDRSVLQFAIDLIGHYSVETRLQMVEQYLGLILDARKPKPTLSRSLLQLDDVDGAVSNLLPLAPAILANTDLISRAARKIRDGGEAAANIRARFANILEDTFILSELYRTHKTLNVACMQLLDASLRLLPMSELIESLSSLLGRADDNIRLQVLLSFGQRLKDGKVDLNASQAACLAFLPHLASVIEESSDASLKRTAVVCIDRIAELFGKKDVAAIIASARIVAGVECLGASESSLRTISMLCLATMVEVLNDGFISILPFALPKATDSLATSFAEGTEDGALHNAVYSFLGALILYLPWMVTDADLDLVLKLSFESANAEMGQGCDQSRIEALRLVPKRVAATECLAALDRTWTTAVTEGPLAVKEHLEILRITIDRQPKSVIVQQSGALCGLFLRMFDLRRIQLSPLTGESYDMAEIRVVEDAVNETAIAMVYKLNDTTFRPMFSRMLEWTVFPASKKDVKATIHRQTSWYTFLLKLFGTLKSVVTSYAAFVIDDAVEILKDASLDDEDSLFLWRQVILTLQKTFEHDQDDFYQNPSHFAPVSAALLDQLGKAQKVPLLPELIPAITDFAVAADSVTHHKEMNALILKCMRSDRAAVRLAAVQSERALTERLGEEWLALLPEMLPFISEALEDEDEVVERELKRWVAMIERILGSKL</sequence>
<organism evidence="14 15">
    <name type="scientific">Imshaugia aleurites</name>
    <dbReference type="NCBI Taxonomy" id="172621"/>
    <lineage>
        <taxon>Eukaryota</taxon>
        <taxon>Fungi</taxon>
        <taxon>Dikarya</taxon>
        <taxon>Ascomycota</taxon>
        <taxon>Pezizomycotina</taxon>
        <taxon>Lecanoromycetes</taxon>
        <taxon>OSLEUM clade</taxon>
        <taxon>Lecanoromycetidae</taxon>
        <taxon>Lecanorales</taxon>
        <taxon>Lecanorineae</taxon>
        <taxon>Parmeliaceae</taxon>
        <taxon>Imshaugia</taxon>
    </lineage>
</organism>
<keyword evidence="8 11" id="KW-0687">Ribonucleoprotein</keyword>
<evidence type="ECO:0000256" key="5">
    <source>
        <dbReference type="ARBA" id="ARBA00022517"/>
    </source>
</evidence>
<gene>
    <name evidence="14" type="primary">UTP10</name>
    <name evidence="14" type="ORF">IMSHALPRED_006919</name>
</gene>
<dbReference type="PANTHER" id="PTHR13457:SF1">
    <property type="entry name" value="HEAT REPEAT-CONTAINING PROTEIN 1"/>
    <property type="match status" value="1"/>
</dbReference>
<dbReference type="GO" id="GO:0000462">
    <property type="term" value="P:maturation of SSU-rRNA from tricistronic rRNA transcript (SSU-rRNA, 5.8S rRNA, LSU-rRNA)"/>
    <property type="evidence" value="ECO:0007669"/>
    <property type="project" value="TreeGrafter"/>
</dbReference>
<keyword evidence="15" id="KW-1185">Reference proteome</keyword>
<evidence type="ECO:0000256" key="10">
    <source>
        <dbReference type="PROSITE-ProRule" id="PRU00103"/>
    </source>
</evidence>
<protein>
    <recommendedName>
        <fullName evidence="4 11">U3 small nucleolar RNA-associated protein 10</fullName>
    </recommendedName>
</protein>
<dbReference type="PROSITE" id="PS50077">
    <property type="entry name" value="HEAT_REPEAT"/>
    <property type="match status" value="1"/>
</dbReference>
<evidence type="ECO:0000256" key="4">
    <source>
        <dbReference type="ARBA" id="ARBA00015399"/>
    </source>
</evidence>
<dbReference type="InterPro" id="IPR021133">
    <property type="entry name" value="HEAT_type_2"/>
</dbReference>
<evidence type="ECO:0000256" key="9">
    <source>
        <dbReference type="ARBA" id="ARBA00025076"/>
    </source>
</evidence>
<name>A0A8H3FQY3_9LECA</name>
<comment type="similarity">
    <text evidence="2 11">Belongs to the HEATR1/UTP10 family.</text>
</comment>
<proteinExistence type="inferred from homology"/>
<comment type="subunit">
    <text evidence="3 11">Component of the ribosomal small subunit (SSU) processome.</text>
</comment>
<keyword evidence="7 11" id="KW-0539">Nucleus</keyword>
<evidence type="ECO:0000256" key="2">
    <source>
        <dbReference type="ARBA" id="ARBA00010559"/>
    </source>
</evidence>
<dbReference type="Pfam" id="PF08146">
    <property type="entry name" value="BP28CT"/>
    <property type="match status" value="1"/>
</dbReference>
<dbReference type="GO" id="GO:0030515">
    <property type="term" value="F:snoRNA binding"/>
    <property type="evidence" value="ECO:0007669"/>
    <property type="project" value="TreeGrafter"/>
</dbReference>
<evidence type="ECO:0000256" key="12">
    <source>
        <dbReference type="SAM" id="MobiDB-lite"/>
    </source>
</evidence>
<evidence type="ECO:0000256" key="6">
    <source>
        <dbReference type="ARBA" id="ARBA00022552"/>
    </source>
</evidence>
<feature type="region of interest" description="Disordered" evidence="12">
    <location>
        <begin position="888"/>
        <end position="911"/>
    </location>
</feature>
<dbReference type="GO" id="GO:0045943">
    <property type="term" value="P:positive regulation of transcription by RNA polymerase I"/>
    <property type="evidence" value="ECO:0007669"/>
    <property type="project" value="TreeGrafter"/>
</dbReference>
<dbReference type="Proteomes" id="UP000664534">
    <property type="component" value="Unassembled WGS sequence"/>
</dbReference>
<evidence type="ECO:0000256" key="7">
    <source>
        <dbReference type="ARBA" id="ARBA00023242"/>
    </source>
</evidence>
<dbReference type="InterPro" id="IPR016024">
    <property type="entry name" value="ARM-type_fold"/>
</dbReference>
<dbReference type="InterPro" id="IPR040191">
    <property type="entry name" value="UTP10"/>
</dbReference>
<dbReference type="InterPro" id="IPR022125">
    <property type="entry name" value="U3snoRNP10_N"/>
</dbReference>
<evidence type="ECO:0000259" key="13">
    <source>
        <dbReference type="SMART" id="SM01036"/>
    </source>
</evidence>
<dbReference type="PANTHER" id="PTHR13457">
    <property type="entry name" value="BAP28"/>
    <property type="match status" value="1"/>
</dbReference>
<dbReference type="InterPro" id="IPR011989">
    <property type="entry name" value="ARM-like"/>
</dbReference>
<dbReference type="InterPro" id="IPR012954">
    <property type="entry name" value="BP28_C_dom"/>
</dbReference>
<dbReference type="GO" id="GO:0032040">
    <property type="term" value="C:small-subunit processome"/>
    <property type="evidence" value="ECO:0007669"/>
    <property type="project" value="TreeGrafter"/>
</dbReference>
<dbReference type="OrthoDB" id="31183at2759"/>
<comment type="caution">
    <text evidence="14">The sequence shown here is derived from an EMBL/GenBank/DDBJ whole genome shotgun (WGS) entry which is preliminary data.</text>
</comment>